<feature type="repeat" description="PPR" evidence="2">
    <location>
        <begin position="340"/>
        <end position="374"/>
    </location>
</feature>
<feature type="region of interest" description="Disordered" evidence="3">
    <location>
        <begin position="91"/>
        <end position="134"/>
    </location>
</feature>
<dbReference type="NCBIfam" id="TIGR00756">
    <property type="entry name" value="PPR"/>
    <property type="match status" value="2"/>
</dbReference>
<dbReference type="PANTHER" id="PTHR47447:SF17">
    <property type="entry name" value="OS12G0638900 PROTEIN"/>
    <property type="match status" value="1"/>
</dbReference>
<gene>
    <name evidence="6" type="ORF">PCOR1329_LOCUS78965</name>
</gene>
<sequence length="451" mass="49892">MAVAATMVKRNVQKCSTGFVAHMLLLCIAVLCTDLFALRDKFMIPPSLAGSAQVQVDFLLWVLVAAYLIDAYSARATGPITSSRKQVATKPAFDRVVSDGRRPASPAAPTAERAPPAKPDGCQGSSADSGDLSGQECWRQRSDLQVVSSMLAEGVPYRTSKVLEVMHSCIRLGHGDAAVKLFDEMLQTGPTPKAHHIGKAVSHKFFKLVSDTLDDKRIQEDGLRLLDLVRAHGIAPAPATQNRLLDAWKNQLPDSFLSYFLELKDAGFILSRWAYRYIVVAHERSDPAFALKIYSEMEVLGIQLDRAAYNSVLGARFQLGMLDEARELFLRMNDSSLVPNEKTFGIMIKVYSAKNDHEGAIALFGTMQEQRMEPDRYAYHHAIRSSITLQRVEYAVDLYNDMLHKKVPPLMNTVSILSGACASVGWHARSAELLTHLARAKEAEAEYGLQR</sequence>
<dbReference type="Pfam" id="PF17177">
    <property type="entry name" value="PPR_long"/>
    <property type="match status" value="1"/>
</dbReference>
<protein>
    <recommendedName>
        <fullName evidence="5">PROP1-like PPR domain-containing protein</fullName>
    </recommendedName>
</protein>
<feature type="repeat" description="PPR" evidence="2">
    <location>
        <begin position="305"/>
        <end position="339"/>
    </location>
</feature>
<name>A0ABN9XU75_9DINO</name>
<reference evidence="6" key="1">
    <citation type="submission" date="2023-10" db="EMBL/GenBank/DDBJ databases">
        <authorList>
            <person name="Chen Y."/>
            <person name="Shah S."/>
            <person name="Dougan E. K."/>
            <person name="Thang M."/>
            <person name="Chan C."/>
        </authorList>
    </citation>
    <scope>NUCLEOTIDE SEQUENCE [LARGE SCALE GENOMIC DNA]</scope>
</reference>
<feature type="compositionally biased region" description="Low complexity" evidence="3">
    <location>
        <begin position="103"/>
        <end position="114"/>
    </location>
</feature>
<feature type="transmembrane region" description="Helical" evidence="4">
    <location>
        <begin position="19"/>
        <end position="38"/>
    </location>
</feature>
<dbReference type="Gene3D" id="1.25.40.10">
    <property type="entry name" value="Tetratricopeptide repeat domain"/>
    <property type="match status" value="2"/>
</dbReference>
<dbReference type="InterPro" id="IPR002885">
    <property type="entry name" value="PPR_rpt"/>
</dbReference>
<comment type="caution">
    <text evidence="6">The sequence shown here is derived from an EMBL/GenBank/DDBJ whole genome shotgun (WGS) entry which is preliminary data.</text>
</comment>
<dbReference type="InterPro" id="IPR011990">
    <property type="entry name" value="TPR-like_helical_dom_sf"/>
</dbReference>
<accession>A0ABN9XU75</accession>
<dbReference type="Proteomes" id="UP001189429">
    <property type="component" value="Unassembled WGS sequence"/>
</dbReference>
<evidence type="ECO:0000256" key="2">
    <source>
        <dbReference type="PROSITE-ProRule" id="PRU00708"/>
    </source>
</evidence>
<evidence type="ECO:0000259" key="5">
    <source>
        <dbReference type="Pfam" id="PF17177"/>
    </source>
</evidence>
<dbReference type="Pfam" id="PF01535">
    <property type="entry name" value="PPR"/>
    <property type="match status" value="1"/>
</dbReference>
<organism evidence="6 7">
    <name type="scientific">Prorocentrum cordatum</name>
    <dbReference type="NCBI Taxonomy" id="2364126"/>
    <lineage>
        <taxon>Eukaryota</taxon>
        <taxon>Sar</taxon>
        <taxon>Alveolata</taxon>
        <taxon>Dinophyceae</taxon>
        <taxon>Prorocentrales</taxon>
        <taxon>Prorocentraceae</taxon>
        <taxon>Prorocentrum</taxon>
    </lineage>
</organism>
<dbReference type="EMBL" id="CAUYUJ010021054">
    <property type="protein sequence ID" value="CAK0902309.1"/>
    <property type="molecule type" value="Genomic_DNA"/>
</dbReference>
<evidence type="ECO:0000256" key="3">
    <source>
        <dbReference type="SAM" id="MobiDB-lite"/>
    </source>
</evidence>
<keyword evidence="4" id="KW-0472">Membrane</keyword>
<keyword evidence="1" id="KW-0677">Repeat</keyword>
<dbReference type="PROSITE" id="PS51375">
    <property type="entry name" value="PPR"/>
    <property type="match status" value="2"/>
</dbReference>
<dbReference type="PANTHER" id="PTHR47447">
    <property type="entry name" value="OS03G0856100 PROTEIN"/>
    <property type="match status" value="1"/>
</dbReference>
<evidence type="ECO:0000256" key="1">
    <source>
        <dbReference type="ARBA" id="ARBA00022737"/>
    </source>
</evidence>
<feature type="domain" description="PROP1-like PPR" evidence="5">
    <location>
        <begin position="284"/>
        <end position="439"/>
    </location>
</feature>
<evidence type="ECO:0000313" key="7">
    <source>
        <dbReference type="Proteomes" id="UP001189429"/>
    </source>
</evidence>
<proteinExistence type="predicted"/>
<keyword evidence="7" id="KW-1185">Reference proteome</keyword>
<evidence type="ECO:0000313" key="6">
    <source>
        <dbReference type="EMBL" id="CAK0902309.1"/>
    </source>
</evidence>
<keyword evidence="4" id="KW-1133">Transmembrane helix</keyword>
<feature type="compositionally biased region" description="Basic and acidic residues" evidence="3">
    <location>
        <begin position="92"/>
        <end position="102"/>
    </location>
</feature>
<dbReference type="InterPro" id="IPR033443">
    <property type="entry name" value="PROP1-like_PPR_dom"/>
</dbReference>
<keyword evidence="4" id="KW-0812">Transmembrane</keyword>
<evidence type="ECO:0000256" key="4">
    <source>
        <dbReference type="SAM" id="Phobius"/>
    </source>
</evidence>